<keyword evidence="1" id="KW-0812">Transmembrane</keyword>
<dbReference type="Proteomes" id="UP000632849">
    <property type="component" value="Unassembled WGS sequence"/>
</dbReference>
<evidence type="ECO:0000313" key="3">
    <source>
        <dbReference type="Proteomes" id="UP000632849"/>
    </source>
</evidence>
<organism evidence="2 3">
    <name type="scientific">Streptomyces filamentosus</name>
    <name type="common">Streptomyces roseosporus</name>
    <dbReference type="NCBI Taxonomy" id="67294"/>
    <lineage>
        <taxon>Bacteria</taxon>
        <taxon>Bacillati</taxon>
        <taxon>Actinomycetota</taxon>
        <taxon>Actinomycetes</taxon>
        <taxon>Kitasatosporales</taxon>
        <taxon>Streptomycetaceae</taxon>
        <taxon>Streptomyces</taxon>
    </lineage>
</organism>
<protein>
    <submittedName>
        <fullName evidence="2">Uncharacterized protein</fullName>
    </submittedName>
</protein>
<keyword evidence="3" id="KW-1185">Reference proteome</keyword>
<reference evidence="2" key="2">
    <citation type="submission" date="2020-09" db="EMBL/GenBank/DDBJ databases">
        <authorList>
            <person name="Sun Q."/>
            <person name="Ohkuma M."/>
        </authorList>
    </citation>
    <scope>NUCLEOTIDE SEQUENCE</scope>
    <source>
        <strain evidence="2">JCM 4122</strain>
    </source>
</reference>
<reference evidence="2" key="1">
    <citation type="journal article" date="2014" name="Int. J. Syst. Evol. Microbiol.">
        <title>Complete genome sequence of Corynebacterium casei LMG S-19264T (=DSM 44701T), isolated from a smear-ripened cheese.</title>
        <authorList>
            <consortium name="US DOE Joint Genome Institute (JGI-PGF)"/>
            <person name="Walter F."/>
            <person name="Albersmeier A."/>
            <person name="Kalinowski J."/>
            <person name="Ruckert C."/>
        </authorList>
    </citation>
    <scope>NUCLEOTIDE SEQUENCE</scope>
    <source>
        <strain evidence="2">JCM 4122</strain>
    </source>
</reference>
<evidence type="ECO:0000256" key="1">
    <source>
        <dbReference type="SAM" id="Phobius"/>
    </source>
</evidence>
<accession>A0A919BD45</accession>
<keyword evidence="1" id="KW-0472">Membrane</keyword>
<dbReference type="EMBL" id="BNBE01000001">
    <property type="protein sequence ID" value="GHF82667.1"/>
    <property type="molecule type" value="Genomic_DNA"/>
</dbReference>
<sequence>MYTPPVGDGAGRGAGRFAAAFFAGARLAGAAFFAAVLFAGGFPADLAGVFAADLAAVFFAAPAVRPARDGAVPWEPLPDVREAMVLRLPVRGRAVRLTRTCRPCPGAELTPGHRPDGPK</sequence>
<gene>
    <name evidence="2" type="ORF">GCM10017667_08250</name>
</gene>
<evidence type="ECO:0000313" key="2">
    <source>
        <dbReference type="EMBL" id="GHF82667.1"/>
    </source>
</evidence>
<dbReference type="AlphaFoldDB" id="A0A919BD45"/>
<keyword evidence="1" id="KW-1133">Transmembrane helix</keyword>
<name>A0A919BD45_STRFL</name>
<feature type="transmembrane region" description="Helical" evidence="1">
    <location>
        <begin position="17"/>
        <end position="40"/>
    </location>
</feature>
<comment type="caution">
    <text evidence="2">The sequence shown here is derived from an EMBL/GenBank/DDBJ whole genome shotgun (WGS) entry which is preliminary data.</text>
</comment>
<proteinExistence type="predicted"/>